<evidence type="ECO:0000256" key="2">
    <source>
        <dbReference type="ARBA" id="ARBA00004196"/>
    </source>
</evidence>
<reference evidence="9 10" key="1">
    <citation type="submission" date="2015-09" db="EMBL/GenBank/DDBJ databases">
        <title>Draft genome sequence of Hydrogenibacillus schlegelii DSM 2000.</title>
        <authorList>
            <person name="Hemp J."/>
        </authorList>
    </citation>
    <scope>NUCLEOTIDE SEQUENCE [LARGE SCALE GENOMIC DNA]</scope>
    <source>
        <strain evidence="9 10">MA 48</strain>
    </source>
</reference>
<protein>
    <submittedName>
        <fullName evidence="9">Phosphate ABC transporter permease</fullName>
    </submittedName>
</protein>
<organism evidence="9 10">
    <name type="scientific">Hydrogenibacillus schlegelii</name>
    <name type="common">Bacillus schlegelii</name>
    <dbReference type="NCBI Taxonomy" id="1484"/>
    <lineage>
        <taxon>Bacteria</taxon>
        <taxon>Bacillati</taxon>
        <taxon>Bacillota</taxon>
        <taxon>Bacilli</taxon>
        <taxon>Bacillales</taxon>
        <taxon>Bacillales Family X. Incertae Sedis</taxon>
        <taxon>Hydrogenibacillus</taxon>
    </lineage>
</organism>
<evidence type="ECO:0000256" key="4">
    <source>
        <dbReference type="ARBA" id="ARBA00022692"/>
    </source>
</evidence>
<evidence type="ECO:0000256" key="7">
    <source>
        <dbReference type="RuleBase" id="RU363032"/>
    </source>
</evidence>
<dbReference type="PROSITE" id="PS50928">
    <property type="entry name" value="ABC_TM1"/>
    <property type="match status" value="1"/>
</dbReference>
<keyword evidence="5 7" id="KW-1133">Transmembrane helix</keyword>
<comment type="caution">
    <text evidence="9">The sequence shown here is derived from an EMBL/GenBank/DDBJ whole genome shotgun (WGS) entry which is preliminary data.</text>
</comment>
<comment type="subcellular location">
    <subcellularLocation>
        <location evidence="2">Cell envelope</location>
    </subcellularLocation>
    <subcellularLocation>
        <location evidence="7">Cell membrane</location>
        <topology evidence="7">Multi-pass membrane protein</topology>
    </subcellularLocation>
    <subcellularLocation>
        <location evidence="1">Membrane</location>
        <topology evidence="1">Multi-pass membrane protein</topology>
    </subcellularLocation>
</comment>
<feature type="transmembrane region" description="Helical" evidence="7">
    <location>
        <begin position="127"/>
        <end position="150"/>
    </location>
</feature>
<dbReference type="GO" id="GO:0030313">
    <property type="term" value="C:cell envelope"/>
    <property type="evidence" value="ECO:0007669"/>
    <property type="project" value="UniProtKB-SubCell"/>
</dbReference>
<dbReference type="Gene3D" id="1.10.3720.10">
    <property type="entry name" value="MetI-like"/>
    <property type="match status" value="1"/>
</dbReference>
<comment type="similarity">
    <text evidence="7">Belongs to the binding-protein-dependent transport system permease family.</text>
</comment>
<keyword evidence="10" id="KW-1185">Reference proteome</keyword>
<dbReference type="OrthoDB" id="8557224at2"/>
<name>A0A132NCQ7_HYDSH</name>
<dbReference type="InterPro" id="IPR035906">
    <property type="entry name" value="MetI-like_sf"/>
</dbReference>
<evidence type="ECO:0000259" key="8">
    <source>
        <dbReference type="PROSITE" id="PS50928"/>
    </source>
</evidence>
<proteinExistence type="inferred from homology"/>
<evidence type="ECO:0000256" key="1">
    <source>
        <dbReference type="ARBA" id="ARBA00004141"/>
    </source>
</evidence>
<evidence type="ECO:0000256" key="6">
    <source>
        <dbReference type="ARBA" id="ARBA00023136"/>
    </source>
</evidence>
<feature type="transmembrane region" description="Helical" evidence="7">
    <location>
        <begin position="81"/>
        <end position="101"/>
    </location>
</feature>
<accession>A0A132NCQ7</accession>
<keyword evidence="4 7" id="KW-0812">Transmembrane</keyword>
<dbReference type="PANTHER" id="PTHR30043">
    <property type="entry name" value="PHOSPHONATES TRANSPORT SYSTEM PERMEASE PROTEIN"/>
    <property type="match status" value="1"/>
</dbReference>
<dbReference type="InterPro" id="IPR000515">
    <property type="entry name" value="MetI-like"/>
</dbReference>
<feature type="domain" description="ABC transmembrane type-1" evidence="8">
    <location>
        <begin position="75"/>
        <end position="258"/>
    </location>
</feature>
<evidence type="ECO:0000256" key="3">
    <source>
        <dbReference type="ARBA" id="ARBA00022448"/>
    </source>
</evidence>
<dbReference type="AlphaFoldDB" id="A0A132NCQ7"/>
<dbReference type="CDD" id="cd06261">
    <property type="entry name" value="TM_PBP2"/>
    <property type="match status" value="1"/>
</dbReference>
<dbReference type="RefSeq" id="WP_066202970.1">
    <property type="nucleotide sequence ID" value="NZ_CBCSAS010000002.1"/>
</dbReference>
<dbReference type="GO" id="GO:0005886">
    <property type="term" value="C:plasma membrane"/>
    <property type="evidence" value="ECO:0007669"/>
    <property type="project" value="UniProtKB-SubCell"/>
</dbReference>
<dbReference type="PANTHER" id="PTHR30043:SF8">
    <property type="entry name" value="ABC TRANSPORTER, PERMEASE PROTEIN CC0363, PUTATIVE-RELATED"/>
    <property type="match status" value="1"/>
</dbReference>
<feature type="transmembrane region" description="Helical" evidence="7">
    <location>
        <begin position="213"/>
        <end position="236"/>
    </location>
</feature>
<dbReference type="EMBL" id="JXBB01000055">
    <property type="protein sequence ID" value="OAR03600.1"/>
    <property type="molecule type" value="Genomic_DNA"/>
</dbReference>
<dbReference type="GO" id="GO:0015416">
    <property type="term" value="F:ABC-type phosphonate transporter activity"/>
    <property type="evidence" value="ECO:0007669"/>
    <property type="project" value="InterPro"/>
</dbReference>
<evidence type="ECO:0000256" key="5">
    <source>
        <dbReference type="ARBA" id="ARBA00022989"/>
    </source>
</evidence>
<dbReference type="InterPro" id="IPR005769">
    <property type="entry name" value="PhnE/PtxC"/>
</dbReference>
<feature type="transmembrane region" description="Helical" evidence="7">
    <location>
        <begin position="242"/>
        <end position="261"/>
    </location>
</feature>
<evidence type="ECO:0000313" key="10">
    <source>
        <dbReference type="Proteomes" id="UP000243024"/>
    </source>
</evidence>
<keyword evidence="3 7" id="KW-0813">Transport</keyword>
<dbReference type="NCBIfam" id="TIGR01097">
    <property type="entry name" value="PhnE"/>
    <property type="match status" value="1"/>
</dbReference>
<feature type="transmembrane region" description="Helical" evidence="7">
    <location>
        <begin position="21"/>
        <end position="37"/>
    </location>
</feature>
<gene>
    <name evidence="9" type="ORF">SA87_02925</name>
</gene>
<dbReference type="SUPFAM" id="SSF161098">
    <property type="entry name" value="MetI-like"/>
    <property type="match status" value="1"/>
</dbReference>
<keyword evidence="6 7" id="KW-0472">Membrane</keyword>
<sequence>MIAPDRPLPRDPAAGRRRRRAALIALILILLYGWTLQDLDLGTRGLAQGLLMAKNMLLGMMHPEWSYAGEAFLRLLESIEMAFLGTAAAAVLAVPFAFWAASRGRRFDIVPATGKGVLSAIRTFPELILAILFLVAVGPGPFAGVLAIAVHSIGMIGKLYAEAVENIDPGPVEALEAAGAGRLAVFFYAVLPQVLPEFASVALYRFEINVRAATVLGVVGAGGIGTPLLFALQAYAWDRVGIILLLVIASVMLIDAASGRLRARLV</sequence>
<evidence type="ECO:0000313" key="9">
    <source>
        <dbReference type="EMBL" id="OAR03600.1"/>
    </source>
</evidence>
<dbReference type="Pfam" id="PF00528">
    <property type="entry name" value="BPD_transp_1"/>
    <property type="match status" value="1"/>
</dbReference>
<dbReference type="Proteomes" id="UP000243024">
    <property type="component" value="Unassembled WGS sequence"/>
</dbReference>
<dbReference type="STRING" id="1484.SA87_02925"/>
<feature type="transmembrane region" description="Helical" evidence="7">
    <location>
        <begin position="185"/>
        <end position="206"/>
    </location>
</feature>